<proteinExistence type="predicted"/>
<evidence type="ECO:0000313" key="3">
    <source>
        <dbReference type="Proteomes" id="UP000037035"/>
    </source>
</evidence>
<keyword evidence="3" id="KW-1185">Reference proteome</keyword>
<keyword evidence="1" id="KW-0472">Membrane</keyword>
<comment type="caution">
    <text evidence="2">The sequence shown here is derived from an EMBL/GenBank/DDBJ whole genome shotgun (WGS) entry which is preliminary data.</text>
</comment>
<dbReference type="Proteomes" id="UP000037035">
    <property type="component" value="Unassembled WGS sequence"/>
</dbReference>
<name>A0A0L6VK14_9BASI</name>
<protein>
    <submittedName>
        <fullName evidence="2">Uncharacterized protein</fullName>
    </submittedName>
</protein>
<dbReference type="STRING" id="27349.A0A0L6VK14"/>
<reference evidence="2 3" key="1">
    <citation type="submission" date="2015-08" db="EMBL/GenBank/DDBJ databases">
        <title>Next Generation Sequencing and Analysis of the Genome of Puccinia sorghi L Schw, the Causal Agent of Maize Common Rust.</title>
        <authorList>
            <person name="Rochi L."/>
            <person name="Burguener G."/>
            <person name="Darino M."/>
            <person name="Turjanski A."/>
            <person name="Kreff E."/>
            <person name="Dieguez M.J."/>
            <person name="Sacco F."/>
        </authorList>
    </citation>
    <scope>NUCLEOTIDE SEQUENCE [LARGE SCALE GENOMIC DNA]</scope>
    <source>
        <strain evidence="2 3">RO10H11247</strain>
    </source>
</reference>
<feature type="transmembrane region" description="Helical" evidence="1">
    <location>
        <begin position="191"/>
        <end position="218"/>
    </location>
</feature>
<keyword evidence="1" id="KW-0812">Transmembrane</keyword>
<sequence length="497" mass="56382">MEHLGDSNCWMRYADSEAVKLGLLQLVWGGSCLPKEFYLMFLFFYRPIQPKHPILLTIIIMIHYLVEKDGDNFCVYHQDQSMITRLQGWVTWIQCRAETSCNVSGVLISPCSGCSKAFPSFRVFWGLEYSEDPIFVWELLYSGLISSQSLFKFYIFLYLIIFIVHGFLSVKSGHKIHYKYIYQQWAATLNYDFCPLLPVSIAATATLTASAAILFFFLHSCKSFQVMPSWCVVYFQTNRFSLRNSVAIKSLTVSVTQLKLRCPALADQGIELMTKSLSQSSGQSIASYPHSSFLFFLFFSFHPQVELAKTSVQWLYPGFFSYLNHPTSPFHLLRSRPPPPPAAPLPFLLTATAILVPLPRYPAPLLPPPLPSSCCPATLPPYCPPTAATLIPLPCYPPSLPHKPAPSYPPLLPLLTNCYPPSHQPPTTATLIPLPPLVTATTCYPPSLPCKPKQSYPPLQPSLTDHLLPFFSSAKKNCYHTNMRRYFIFFFFFFFFF</sequence>
<dbReference type="AlphaFoldDB" id="A0A0L6VK14"/>
<evidence type="ECO:0000313" key="2">
    <source>
        <dbReference type="EMBL" id="KNZ60882.1"/>
    </source>
</evidence>
<gene>
    <name evidence="2" type="ORF">VP01_1489g1</name>
</gene>
<dbReference type="VEuPathDB" id="FungiDB:VP01_1489g1"/>
<dbReference type="EMBL" id="LAVV01005441">
    <property type="protein sequence ID" value="KNZ60882.1"/>
    <property type="molecule type" value="Genomic_DNA"/>
</dbReference>
<organism evidence="2 3">
    <name type="scientific">Puccinia sorghi</name>
    <dbReference type="NCBI Taxonomy" id="27349"/>
    <lineage>
        <taxon>Eukaryota</taxon>
        <taxon>Fungi</taxon>
        <taxon>Dikarya</taxon>
        <taxon>Basidiomycota</taxon>
        <taxon>Pucciniomycotina</taxon>
        <taxon>Pucciniomycetes</taxon>
        <taxon>Pucciniales</taxon>
        <taxon>Pucciniaceae</taxon>
        <taxon>Puccinia</taxon>
    </lineage>
</organism>
<feature type="transmembrane region" description="Helical" evidence="1">
    <location>
        <begin position="151"/>
        <end position="170"/>
    </location>
</feature>
<evidence type="ECO:0000256" key="1">
    <source>
        <dbReference type="SAM" id="Phobius"/>
    </source>
</evidence>
<keyword evidence="1" id="KW-1133">Transmembrane helix</keyword>
<accession>A0A0L6VK14</accession>